<evidence type="ECO:0000313" key="1">
    <source>
        <dbReference type="EMBL" id="GGG77401.1"/>
    </source>
</evidence>
<proteinExistence type="predicted"/>
<dbReference type="RefSeq" id="WP_188790823.1">
    <property type="nucleotide sequence ID" value="NZ_BMJV01000005.1"/>
</dbReference>
<name>A0A8J2ZKY3_9RHOB</name>
<reference evidence="1" key="1">
    <citation type="journal article" date="2014" name="Int. J. Syst. Evol. Microbiol.">
        <title>Complete genome sequence of Corynebacterium casei LMG S-19264T (=DSM 44701T), isolated from a smear-ripened cheese.</title>
        <authorList>
            <consortium name="US DOE Joint Genome Institute (JGI-PGF)"/>
            <person name="Walter F."/>
            <person name="Albersmeier A."/>
            <person name="Kalinowski J."/>
            <person name="Ruckert C."/>
        </authorList>
    </citation>
    <scope>NUCLEOTIDE SEQUENCE</scope>
    <source>
        <strain evidence="1">CGMCC 1.15762</strain>
    </source>
</reference>
<gene>
    <name evidence="1" type="ORF">GCM10011415_27860</name>
</gene>
<comment type="caution">
    <text evidence="1">The sequence shown here is derived from an EMBL/GenBank/DDBJ whole genome shotgun (WGS) entry which is preliminary data.</text>
</comment>
<keyword evidence="2" id="KW-1185">Reference proteome</keyword>
<evidence type="ECO:0000313" key="2">
    <source>
        <dbReference type="Proteomes" id="UP000617145"/>
    </source>
</evidence>
<organism evidence="1 2">
    <name type="scientific">Salipiger pallidus</name>
    <dbReference type="NCBI Taxonomy" id="1775170"/>
    <lineage>
        <taxon>Bacteria</taxon>
        <taxon>Pseudomonadati</taxon>
        <taxon>Pseudomonadota</taxon>
        <taxon>Alphaproteobacteria</taxon>
        <taxon>Rhodobacterales</taxon>
        <taxon>Roseobacteraceae</taxon>
        <taxon>Salipiger</taxon>
    </lineage>
</organism>
<dbReference type="AlphaFoldDB" id="A0A8J2ZKY3"/>
<reference evidence="1" key="2">
    <citation type="submission" date="2020-09" db="EMBL/GenBank/DDBJ databases">
        <authorList>
            <person name="Sun Q."/>
            <person name="Zhou Y."/>
        </authorList>
    </citation>
    <scope>NUCLEOTIDE SEQUENCE</scope>
    <source>
        <strain evidence="1">CGMCC 1.15762</strain>
    </source>
</reference>
<accession>A0A8J2ZKY3</accession>
<dbReference type="EMBL" id="BMJV01000005">
    <property type="protein sequence ID" value="GGG77401.1"/>
    <property type="molecule type" value="Genomic_DNA"/>
</dbReference>
<sequence>MHRIDLLPEDPDAEAARLAQERFGDMLVRATALPPKLVVESTPSAAWPDRARRFGSR</sequence>
<protein>
    <submittedName>
        <fullName evidence="1">Uncharacterized protein</fullName>
    </submittedName>
</protein>
<dbReference type="Proteomes" id="UP000617145">
    <property type="component" value="Unassembled WGS sequence"/>
</dbReference>